<sequence>MRQEVKRIEGVLNIIYCSQRIGIFPVYWSPSLTIILIPPLHTDEHNLVETNNVLSTENVPNKSINCFSAYYSAIHNSRHALHALSNANENNVSGITKNLDSIKKINADEMTSSHVEAFGKHDEIVLNSPTNETTNTWDFKNEAVNDPNLPENGNNTHDY</sequence>
<dbReference type="AlphaFoldDB" id="A0A8D8TPT8"/>
<evidence type="ECO:0000313" key="2">
    <source>
        <dbReference type="EMBL" id="CAG6689246.1"/>
    </source>
</evidence>
<organism evidence="2">
    <name type="scientific">Cacopsylla melanoneura</name>
    <dbReference type="NCBI Taxonomy" id="428564"/>
    <lineage>
        <taxon>Eukaryota</taxon>
        <taxon>Metazoa</taxon>
        <taxon>Ecdysozoa</taxon>
        <taxon>Arthropoda</taxon>
        <taxon>Hexapoda</taxon>
        <taxon>Insecta</taxon>
        <taxon>Pterygota</taxon>
        <taxon>Neoptera</taxon>
        <taxon>Paraneoptera</taxon>
        <taxon>Hemiptera</taxon>
        <taxon>Sternorrhyncha</taxon>
        <taxon>Psylloidea</taxon>
        <taxon>Psyllidae</taxon>
        <taxon>Psyllinae</taxon>
        <taxon>Cacopsylla</taxon>
    </lineage>
</organism>
<accession>A0A8D8TPT8</accession>
<name>A0A8D8TPT8_9HEMI</name>
<feature type="region of interest" description="Disordered" evidence="1">
    <location>
        <begin position="129"/>
        <end position="159"/>
    </location>
</feature>
<feature type="compositionally biased region" description="Polar residues" evidence="1">
    <location>
        <begin position="129"/>
        <end position="138"/>
    </location>
</feature>
<reference evidence="2" key="1">
    <citation type="submission" date="2021-05" db="EMBL/GenBank/DDBJ databases">
        <authorList>
            <person name="Alioto T."/>
            <person name="Alioto T."/>
            <person name="Gomez Garrido J."/>
        </authorList>
    </citation>
    <scope>NUCLEOTIDE SEQUENCE</scope>
</reference>
<dbReference type="EMBL" id="HBUF01291080">
    <property type="protein sequence ID" value="CAG6689246.1"/>
    <property type="molecule type" value="Transcribed_RNA"/>
</dbReference>
<evidence type="ECO:0000256" key="1">
    <source>
        <dbReference type="SAM" id="MobiDB-lite"/>
    </source>
</evidence>
<protein>
    <submittedName>
        <fullName evidence="2">Uncharacterized protein</fullName>
    </submittedName>
</protein>
<dbReference type="EMBL" id="HBUF01291081">
    <property type="protein sequence ID" value="CAG6689247.1"/>
    <property type="molecule type" value="Transcribed_RNA"/>
</dbReference>
<proteinExistence type="predicted"/>